<dbReference type="NCBIfam" id="TIGR00071">
    <property type="entry name" value="hisT_truA"/>
    <property type="match status" value="1"/>
</dbReference>
<dbReference type="AlphaFoldDB" id="Q5AZW5"/>
<dbReference type="FunCoup" id="Q5AZW5">
    <property type="interactions" value="983"/>
</dbReference>
<feature type="compositionally biased region" description="Acidic residues" evidence="16">
    <location>
        <begin position="558"/>
        <end position="574"/>
    </location>
</feature>
<evidence type="ECO:0000256" key="11">
    <source>
        <dbReference type="ARBA" id="ARBA00073968"/>
    </source>
</evidence>
<keyword evidence="7" id="KW-0413">Isomerase</keyword>
<dbReference type="Proteomes" id="UP000000560">
    <property type="component" value="Chromosome I"/>
</dbReference>
<comment type="similarity">
    <text evidence="4">Belongs to the tRNA pseudouridine synthase TruA family.</text>
</comment>
<organism evidence="18 19">
    <name type="scientific">Emericella nidulans (strain FGSC A4 / ATCC 38163 / CBS 112.46 / NRRL 194 / M139)</name>
    <name type="common">Aspergillus nidulans</name>
    <dbReference type="NCBI Taxonomy" id="227321"/>
    <lineage>
        <taxon>Eukaryota</taxon>
        <taxon>Fungi</taxon>
        <taxon>Dikarya</taxon>
        <taxon>Ascomycota</taxon>
        <taxon>Pezizomycotina</taxon>
        <taxon>Eurotiomycetes</taxon>
        <taxon>Eurotiomycetidae</taxon>
        <taxon>Eurotiales</taxon>
        <taxon>Aspergillaceae</taxon>
        <taxon>Aspergillus</taxon>
        <taxon>Aspergillus subgen. Nidulantes</taxon>
    </lineage>
</organism>
<feature type="region of interest" description="Disordered" evidence="16">
    <location>
        <begin position="266"/>
        <end position="307"/>
    </location>
</feature>
<proteinExistence type="inferred from homology"/>
<dbReference type="InterPro" id="IPR020094">
    <property type="entry name" value="TruA/RsuA/RluB/E/F_N"/>
</dbReference>
<dbReference type="GO" id="GO:0031119">
    <property type="term" value="P:tRNA pseudouridine synthesis"/>
    <property type="evidence" value="ECO:0000318"/>
    <property type="project" value="GO_Central"/>
</dbReference>
<evidence type="ECO:0000256" key="4">
    <source>
        <dbReference type="ARBA" id="ARBA00009375"/>
    </source>
</evidence>
<dbReference type="CDD" id="cd02568">
    <property type="entry name" value="PseudoU_synth_PUS1_PUS2"/>
    <property type="match status" value="1"/>
</dbReference>
<dbReference type="STRING" id="227321.Q5AZW5"/>
<dbReference type="SMR" id="Q5AZW5"/>
<feature type="region of interest" description="Disordered" evidence="16">
    <location>
        <begin position="1"/>
        <end position="53"/>
    </location>
</feature>
<dbReference type="InterPro" id="IPR041708">
    <property type="entry name" value="PUS1/PUS2-like"/>
</dbReference>
<dbReference type="GeneID" id="2871138"/>
<evidence type="ECO:0000256" key="9">
    <source>
        <dbReference type="ARBA" id="ARBA00036943"/>
    </source>
</evidence>
<feature type="domain" description="Pseudouridine synthase I TruA alpha/beta" evidence="17">
    <location>
        <begin position="350"/>
        <end position="457"/>
    </location>
</feature>
<evidence type="ECO:0000256" key="5">
    <source>
        <dbReference type="ARBA" id="ARBA00022664"/>
    </source>
</evidence>
<dbReference type="InterPro" id="IPR001406">
    <property type="entry name" value="PsdUridine_synth_TruA"/>
</dbReference>
<evidence type="ECO:0000256" key="16">
    <source>
        <dbReference type="SAM" id="MobiDB-lite"/>
    </source>
</evidence>
<dbReference type="Gene3D" id="3.30.70.580">
    <property type="entry name" value="Pseudouridine synthase I, catalytic domain, N-terminal subdomain"/>
    <property type="match status" value="1"/>
</dbReference>
<dbReference type="InParanoid" id="Q5AZW5"/>
<evidence type="ECO:0000256" key="6">
    <source>
        <dbReference type="ARBA" id="ARBA00022694"/>
    </source>
</evidence>
<dbReference type="FunFam" id="3.30.70.580:FF:000002">
    <property type="entry name" value="tRNA pseudouridine synthase"/>
    <property type="match status" value="1"/>
</dbReference>
<dbReference type="InterPro" id="IPR020097">
    <property type="entry name" value="PsdUridine_synth_TruA_a/b_dom"/>
</dbReference>
<dbReference type="OrthoDB" id="10256309at2759"/>
<evidence type="ECO:0000256" key="13">
    <source>
        <dbReference type="ARBA" id="ARBA00080858"/>
    </source>
</evidence>
<evidence type="ECO:0000256" key="1">
    <source>
        <dbReference type="ARBA" id="ARBA00001166"/>
    </source>
</evidence>
<dbReference type="OMA" id="NKAFDCR"/>
<evidence type="ECO:0000313" key="18">
    <source>
        <dbReference type="EMBL" id="CBF70055.1"/>
    </source>
</evidence>
<dbReference type="EMBL" id="BN001301">
    <property type="protein sequence ID" value="CBF70055.1"/>
    <property type="molecule type" value="Genomic_DNA"/>
</dbReference>
<keyword evidence="6" id="KW-0819">tRNA processing</keyword>
<evidence type="ECO:0000256" key="15">
    <source>
        <dbReference type="PIRSR" id="PIRSR641708-2"/>
    </source>
</evidence>
<evidence type="ECO:0000256" key="2">
    <source>
        <dbReference type="ARBA" id="ARBA00001832"/>
    </source>
</evidence>
<dbReference type="InterPro" id="IPR020103">
    <property type="entry name" value="PsdUridine_synth_cat_dom_sf"/>
</dbReference>
<evidence type="ECO:0000256" key="12">
    <source>
        <dbReference type="ARBA" id="ARBA00079072"/>
    </source>
</evidence>
<feature type="region of interest" description="Disordered" evidence="16">
    <location>
        <begin position="529"/>
        <end position="574"/>
    </location>
</feature>
<dbReference type="Gene3D" id="3.30.70.660">
    <property type="entry name" value="Pseudouridine synthase I, catalytic domain, C-terminal subdomain"/>
    <property type="match status" value="1"/>
</dbReference>
<dbReference type="eggNOG" id="KOG2553">
    <property type="taxonomic scope" value="Eukaryota"/>
</dbReference>
<evidence type="ECO:0000256" key="3">
    <source>
        <dbReference type="ARBA" id="ARBA00004123"/>
    </source>
</evidence>
<keyword evidence="19" id="KW-1185">Reference proteome</keyword>
<gene>
    <name evidence="18" type="ORF">ANIA_06165</name>
</gene>
<dbReference type="Pfam" id="PF01416">
    <property type="entry name" value="PseudoU_synth_1"/>
    <property type="match status" value="1"/>
</dbReference>
<dbReference type="GO" id="GO:0009982">
    <property type="term" value="F:pseudouridine synthase activity"/>
    <property type="evidence" value="ECO:0000318"/>
    <property type="project" value="GO_Central"/>
</dbReference>
<keyword evidence="8" id="KW-0539">Nucleus</keyword>
<comment type="catalytic activity">
    <reaction evidence="1">
        <text>a uridine in mRNA = a pseudouridine in mRNA</text>
        <dbReference type="Rhea" id="RHEA:56644"/>
        <dbReference type="Rhea" id="RHEA-COMP:14658"/>
        <dbReference type="Rhea" id="RHEA-COMP:14659"/>
        <dbReference type="ChEBI" id="CHEBI:65314"/>
        <dbReference type="ChEBI" id="CHEBI:65315"/>
    </reaction>
</comment>
<evidence type="ECO:0000256" key="8">
    <source>
        <dbReference type="ARBA" id="ARBA00023242"/>
    </source>
</evidence>
<protein>
    <recommendedName>
        <fullName evidence="11">tRNA pseudouridine synthase 1</fullName>
    </recommendedName>
    <alternativeName>
        <fullName evidence="12">tRNA pseudouridylate synthase 1</fullName>
    </alternativeName>
    <alternativeName>
        <fullName evidence="13">tRNA-uridine isomerase 1</fullName>
    </alternativeName>
</protein>
<comment type="function">
    <text evidence="10">Formation of pseudouridine at positions 27 and 28 in the anticodon stem and loop of transfer RNAs; at positions 34 and 36 of intron-containing precursor tRNA(Ile) and at position 35 in the intron-containing tRNA(Tyr). Catalyzes pseudouridylation at position 44 in U2 snRNA. Also catalyzes pseudouridylation of mRNAs.</text>
</comment>
<comment type="catalytic activity">
    <reaction evidence="2">
        <text>uridine in snRNA = pseudouridine in snRNA</text>
        <dbReference type="Rhea" id="RHEA:51124"/>
        <dbReference type="Rhea" id="RHEA-COMP:12891"/>
        <dbReference type="Rhea" id="RHEA-COMP:12892"/>
        <dbReference type="ChEBI" id="CHEBI:65314"/>
        <dbReference type="ChEBI" id="CHEBI:65315"/>
    </reaction>
</comment>
<dbReference type="PANTHER" id="PTHR11142">
    <property type="entry name" value="PSEUDOURIDYLATE SYNTHASE"/>
    <property type="match status" value="1"/>
</dbReference>
<dbReference type="GO" id="GO:0005634">
    <property type="term" value="C:nucleus"/>
    <property type="evidence" value="ECO:0000318"/>
    <property type="project" value="GO_Central"/>
</dbReference>
<dbReference type="PANTHER" id="PTHR11142:SF4">
    <property type="entry name" value="PSEUDOURIDYLATE SYNTHASE 1 HOMOLOG"/>
    <property type="match status" value="1"/>
</dbReference>
<comment type="catalytic activity">
    <reaction evidence="9">
        <text>a uridine in tRNA = a pseudouridine in tRNA</text>
        <dbReference type="Rhea" id="RHEA:54572"/>
        <dbReference type="Rhea" id="RHEA-COMP:13339"/>
        <dbReference type="Rhea" id="RHEA-COMP:13934"/>
        <dbReference type="ChEBI" id="CHEBI:65314"/>
        <dbReference type="ChEBI" id="CHEBI:65315"/>
    </reaction>
</comment>
<accession>Q5AZW5</accession>
<dbReference type="GO" id="GO:1990481">
    <property type="term" value="P:mRNA pseudouridine synthesis"/>
    <property type="evidence" value="ECO:0000318"/>
    <property type="project" value="GO_Central"/>
</dbReference>
<dbReference type="HOGENOM" id="CLU_021971_1_0_1"/>
<dbReference type="GO" id="GO:0003723">
    <property type="term" value="F:RNA binding"/>
    <property type="evidence" value="ECO:0007669"/>
    <property type="project" value="InterPro"/>
</dbReference>
<evidence type="ECO:0000313" key="19">
    <source>
        <dbReference type="Proteomes" id="UP000000560"/>
    </source>
</evidence>
<name>Q5AZW5_EMENI</name>
<reference evidence="19" key="1">
    <citation type="journal article" date="2005" name="Nature">
        <title>Sequencing of Aspergillus nidulans and comparative analysis with A. fumigatus and A. oryzae.</title>
        <authorList>
            <person name="Galagan J.E."/>
            <person name="Calvo S.E."/>
            <person name="Cuomo C."/>
            <person name="Ma L.J."/>
            <person name="Wortman J.R."/>
            <person name="Batzoglou S."/>
            <person name="Lee S.I."/>
            <person name="Basturkmen M."/>
            <person name="Spevak C.C."/>
            <person name="Clutterbuck J."/>
            <person name="Kapitonov V."/>
            <person name="Jurka J."/>
            <person name="Scazzocchio C."/>
            <person name="Farman M."/>
            <person name="Butler J."/>
            <person name="Purcell S."/>
            <person name="Harris S."/>
            <person name="Braus G.H."/>
            <person name="Draht O."/>
            <person name="Busch S."/>
            <person name="D'Enfert C."/>
            <person name="Bouchier C."/>
            <person name="Goldman G.H."/>
            <person name="Bell-Pedersen D."/>
            <person name="Griffiths-Jones S."/>
            <person name="Doonan J.H."/>
            <person name="Yu J."/>
            <person name="Vienken K."/>
            <person name="Pain A."/>
            <person name="Freitag M."/>
            <person name="Selker E.U."/>
            <person name="Archer D.B."/>
            <person name="Penalva M.A."/>
            <person name="Oakley B.R."/>
            <person name="Momany M."/>
            <person name="Tanaka T."/>
            <person name="Kumagai T."/>
            <person name="Asai K."/>
            <person name="Machida M."/>
            <person name="Nierman W.C."/>
            <person name="Denning D.W."/>
            <person name="Caddick M."/>
            <person name="Hynes M."/>
            <person name="Paoletti M."/>
            <person name="Fischer R."/>
            <person name="Miller B."/>
            <person name="Dyer P."/>
            <person name="Sachs M.S."/>
            <person name="Osmani S.A."/>
            <person name="Birren B.W."/>
        </authorList>
    </citation>
    <scope>NUCLEOTIDE SEQUENCE [LARGE SCALE GENOMIC DNA]</scope>
    <source>
        <strain evidence="19">FGSC A4 / ATCC 38163 / CBS 112.46 / NRRL 194 / M139</strain>
    </source>
</reference>
<evidence type="ECO:0000256" key="7">
    <source>
        <dbReference type="ARBA" id="ARBA00023235"/>
    </source>
</evidence>
<accession>C8V243</accession>
<keyword evidence="5" id="KW-0507">mRNA processing</keyword>
<feature type="active site" description="Nucleophile" evidence="14">
    <location>
        <position position="138"/>
    </location>
</feature>
<feature type="compositionally biased region" description="Basic and acidic residues" evidence="16">
    <location>
        <begin position="23"/>
        <end position="45"/>
    </location>
</feature>
<evidence type="ECO:0000256" key="10">
    <source>
        <dbReference type="ARBA" id="ARBA00053072"/>
    </source>
</evidence>
<dbReference type="GO" id="GO:0031120">
    <property type="term" value="P:snRNA pseudouridine synthesis"/>
    <property type="evidence" value="ECO:0007669"/>
    <property type="project" value="UniProtKB-ARBA"/>
</dbReference>
<comment type="subcellular location">
    <subcellularLocation>
        <location evidence="3">Nucleus</location>
    </subcellularLocation>
</comment>
<dbReference type="KEGG" id="ani:ANIA_06165"/>
<dbReference type="GO" id="GO:0006397">
    <property type="term" value="P:mRNA processing"/>
    <property type="evidence" value="ECO:0007669"/>
    <property type="project" value="UniProtKB-KW"/>
</dbReference>
<dbReference type="InterPro" id="IPR020095">
    <property type="entry name" value="PsdUridine_synth_TruA_C"/>
</dbReference>
<feature type="compositionally biased region" description="Acidic residues" evidence="16">
    <location>
        <begin position="297"/>
        <end position="307"/>
    </location>
</feature>
<evidence type="ECO:0000256" key="14">
    <source>
        <dbReference type="PIRSR" id="PIRSR641708-1"/>
    </source>
</evidence>
<sequence>MDNNGTRTEGPQDAGRKHKKRDMGRAEWSRQMPDKRERNERAEQAKRRKLENGEEVVAPIYATQFSKEDIENEQRRPKKKVAVLIGYSGTGYKGMQLSTTEKTIEGELFTAFVAAGAISKANAADPKKSSLVRCARTDKGVHAAGNIVSLKLIVEDPDIVQKINDHLSPQIRVWGILVANKSFSSYQMCDSRIYEYLIPSHCFLPPHPNTYLGKKLVEIAEKEGDLEAYKARQEEVANYWEDIDERVIKPLLESFPEDIRKPVEKALHMDDDTDGVPETKQTSTERGAKTAPVAEASSEETSAEPEPLDEAEIAFRRQIYEAVKTVKAAYLKARREYRIPATRLARIQQALDKYVGTKNFYNYTIQKQYRDPSAKRHIKSFKLNPEPIIIDGTEWLSLKVHGQSFMMHQIRKMVAMATMVVRCGCDPARINDSYGEFKMAIPKAPGLGLLLERPVFDGYNKKAADLKKEPIDFGKYEEEISEFKQREIYDRIFREEEQTHAFSSFFNHIDHYAQEEFLYVTSGGIAAAKPALGPGESADAKPNDTAQSKRKSQREALAEVEQESEDEQNGTEDN</sequence>
<dbReference type="SUPFAM" id="SSF55120">
    <property type="entry name" value="Pseudouridine synthase"/>
    <property type="match status" value="1"/>
</dbReference>
<feature type="binding site" evidence="15">
    <location>
        <position position="194"/>
    </location>
    <ligand>
        <name>substrate</name>
    </ligand>
</feature>
<reference evidence="19" key="2">
    <citation type="journal article" date="2009" name="Fungal Genet. Biol.">
        <title>The 2008 update of the Aspergillus nidulans genome annotation: a community effort.</title>
        <authorList>
            <person name="Wortman J.R."/>
            <person name="Gilsenan J.M."/>
            <person name="Joardar V."/>
            <person name="Deegan J."/>
            <person name="Clutterbuck J."/>
            <person name="Andersen M.R."/>
            <person name="Archer D."/>
            <person name="Bencina M."/>
            <person name="Braus G."/>
            <person name="Coutinho P."/>
            <person name="von Dohren H."/>
            <person name="Doonan J."/>
            <person name="Driessen A.J."/>
            <person name="Durek P."/>
            <person name="Espeso E."/>
            <person name="Fekete E."/>
            <person name="Flipphi M."/>
            <person name="Estrada C.G."/>
            <person name="Geysens S."/>
            <person name="Goldman G."/>
            <person name="de Groot P.W."/>
            <person name="Hansen K."/>
            <person name="Harris S.D."/>
            <person name="Heinekamp T."/>
            <person name="Helmstaedt K."/>
            <person name="Henrissat B."/>
            <person name="Hofmann G."/>
            <person name="Homan T."/>
            <person name="Horio T."/>
            <person name="Horiuchi H."/>
            <person name="James S."/>
            <person name="Jones M."/>
            <person name="Karaffa L."/>
            <person name="Karanyi Z."/>
            <person name="Kato M."/>
            <person name="Keller N."/>
            <person name="Kelly D.E."/>
            <person name="Kiel J.A."/>
            <person name="Kim J.M."/>
            <person name="van der Klei I.J."/>
            <person name="Klis F.M."/>
            <person name="Kovalchuk A."/>
            <person name="Krasevec N."/>
            <person name="Kubicek C.P."/>
            <person name="Liu B."/>
            <person name="Maccabe A."/>
            <person name="Meyer V."/>
            <person name="Mirabito P."/>
            <person name="Miskei M."/>
            <person name="Mos M."/>
            <person name="Mullins J."/>
            <person name="Nelson D.R."/>
            <person name="Nielsen J."/>
            <person name="Oakley B.R."/>
            <person name="Osmani S.A."/>
            <person name="Pakula T."/>
            <person name="Paszewski A."/>
            <person name="Paulsen I."/>
            <person name="Pilsyk S."/>
            <person name="Pocsi I."/>
            <person name="Punt P.J."/>
            <person name="Ram A.F."/>
            <person name="Ren Q."/>
            <person name="Robellet X."/>
            <person name="Robson G."/>
            <person name="Seiboth B."/>
            <person name="van Solingen P."/>
            <person name="Specht T."/>
            <person name="Sun J."/>
            <person name="Taheri-Talesh N."/>
            <person name="Takeshita N."/>
            <person name="Ussery D."/>
            <person name="vanKuyk P.A."/>
            <person name="Visser H."/>
            <person name="van de Vondervoort P.J."/>
            <person name="de Vries R.P."/>
            <person name="Walton J."/>
            <person name="Xiang X."/>
            <person name="Xiong Y."/>
            <person name="Zeng A.P."/>
            <person name="Brandt B.W."/>
            <person name="Cornell M.J."/>
            <person name="van den Hondel C.A."/>
            <person name="Visser J."/>
            <person name="Oliver S.G."/>
            <person name="Turner G."/>
        </authorList>
    </citation>
    <scope>GENOME REANNOTATION</scope>
    <source>
        <strain evidence="19">FGSC A4 / ATCC 38163 / CBS 112.46 / NRRL 194 / M139</strain>
    </source>
</reference>
<evidence type="ECO:0000259" key="17">
    <source>
        <dbReference type="Pfam" id="PF01416"/>
    </source>
</evidence>
<dbReference type="FunFam" id="3.30.70.660:FF:000002">
    <property type="entry name" value="tRNA pseudouridine synthase"/>
    <property type="match status" value="1"/>
</dbReference>
<dbReference type="RefSeq" id="XP_663769.1">
    <property type="nucleotide sequence ID" value="XM_658677.1"/>
</dbReference>